<dbReference type="CDD" id="cd09917">
    <property type="entry name" value="F-box_SF"/>
    <property type="match status" value="1"/>
</dbReference>
<dbReference type="SUPFAM" id="SSF81383">
    <property type="entry name" value="F-box domain"/>
    <property type="match status" value="1"/>
</dbReference>
<evidence type="ECO:0000259" key="1">
    <source>
        <dbReference type="PROSITE" id="PS50181"/>
    </source>
</evidence>
<dbReference type="InterPro" id="IPR001810">
    <property type="entry name" value="F-box_dom"/>
</dbReference>
<evidence type="ECO:0000313" key="3">
    <source>
        <dbReference type="Proteomes" id="UP001165060"/>
    </source>
</evidence>
<proteinExistence type="predicted"/>
<evidence type="ECO:0000313" key="2">
    <source>
        <dbReference type="EMBL" id="GMI37578.1"/>
    </source>
</evidence>
<dbReference type="PROSITE" id="PS50181">
    <property type="entry name" value="FBOX"/>
    <property type="match status" value="1"/>
</dbReference>
<dbReference type="EMBL" id="BRYB01001981">
    <property type="protein sequence ID" value="GMI37578.1"/>
    <property type="molecule type" value="Genomic_DNA"/>
</dbReference>
<keyword evidence="3" id="KW-1185">Reference proteome</keyword>
<dbReference type="Proteomes" id="UP001165060">
    <property type="component" value="Unassembled WGS sequence"/>
</dbReference>
<sequence>MSRAPTSLAALPSDVLRSVMYLLPPRCFASLSSCCRSLRAVADETTVGNVVAAALPVFGEALRLNPALSPRAFYKSFQDTSEPPPFKLEDVLFSVRFGGAGVWFAARATESLAGNVRLTSPDMVSDGVYVNRLEIKMTSIKDGTSCLVYSAGFCDWRFEGEEELEAIVKRGGSVEVPYGNNEVEQRSFSSDEWGSHPRIECSVESSVTMEDGWAYTEIMWVTMAGVEQGHDEPRPMEVQCLVELLGGFNRGECVCYGDD</sequence>
<organism evidence="2 3">
    <name type="scientific">Tetraparma gracilis</name>
    <dbReference type="NCBI Taxonomy" id="2962635"/>
    <lineage>
        <taxon>Eukaryota</taxon>
        <taxon>Sar</taxon>
        <taxon>Stramenopiles</taxon>
        <taxon>Ochrophyta</taxon>
        <taxon>Bolidophyceae</taxon>
        <taxon>Parmales</taxon>
        <taxon>Triparmaceae</taxon>
        <taxon>Tetraparma</taxon>
    </lineage>
</organism>
<dbReference type="InterPro" id="IPR036047">
    <property type="entry name" value="F-box-like_dom_sf"/>
</dbReference>
<gene>
    <name evidence="2" type="ORF">TeGR_g14550</name>
</gene>
<feature type="domain" description="F-box" evidence="1">
    <location>
        <begin position="5"/>
        <end position="51"/>
    </location>
</feature>
<comment type="caution">
    <text evidence="2">The sequence shown here is derived from an EMBL/GenBank/DDBJ whole genome shotgun (WGS) entry which is preliminary data.</text>
</comment>
<reference evidence="2 3" key="1">
    <citation type="journal article" date="2023" name="Commun. Biol.">
        <title>Genome analysis of Parmales, the sister group of diatoms, reveals the evolutionary specialization of diatoms from phago-mixotrophs to photoautotrophs.</title>
        <authorList>
            <person name="Ban H."/>
            <person name="Sato S."/>
            <person name="Yoshikawa S."/>
            <person name="Yamada K."/>
            <person name="Nakamura Y."/>
            <person name="Ichinomiya M."/>
            <person name="Sato N."/>
            <person name="Blanc-Mathieu R."/>
            <person name="Endo H."/>
            <person name="Kuwata A."/>
            <person name="Ogata H."/>
        </authorList>
    </citation>
    <scope>NUCLEOTIDE SEQUENCE [LARGE SCALE GENOMIC DNA]</scope>
</reference>
<name>A0ABQ6N0A8_9STRA</name>
<accession>A0ABQ6N0A8</accession>
<dbReference type="Pfam" id="PF00646">
    <property type="entry name" value="F-box"/>
    <property type="match status" value="1"/>
</dbReference>
<protein>
    <recommendedName>
        <fullName evidence="1">F-box domain-containing protein</fullName>
    </recommendedName>
</protein>